<reference evidence="6 7" key="1">
    <citation type="submission" date="2017-06" db="EMBL/GenBank/DDBJ databases">
        <authorList>
            <person name="Kim H.J."/>
            <person name="Triplett B.A."/>
        </authorList>
    </citation>
    <scope>NUCLEOTIDE SEQUENCE [LARGE SCALE GENOMIC DNA]</scope>
    <source>
        <strain evidence="6 7">DSM 11445</strain>
    </source>
</reference>
<evidence type="ECO:0000256" key="4">
    <source>
        <dbReference type="ARBA" id="ARBA00023163"/>
    </source>
</evidence>
<dbReference type="PANTHER" id="PTHR30537:SF74">
    <property type="entry name" value="HTH-TYPE TRANSCRIPTIONAL REGULATOR TRPI"/>
    <property type="match status" value="1"/>
</dbReference>
<dbReference type="InterPro" id="IPR058163">
    <property type="entry name" value="LysR-type_TF_proteobact-type"/>
</dbReference>
<keyword evidence="2" id="KW-0805">Transcription regulation</keyword>
<dbReference type="PANTHER" id="PTHR30537">
    <property type="entry name" value="HTH-TYPE TRANSCRIPTIONAL REGULATOR"/>
    <property type="match status" value="1"/>
</dbReference>
<proteinExistence type="inferred from homology"/>
<keyword evidence="4" id="KW-0804">Transcription</keyword>
<dbReference type="Pfam" id="PF03466">
    <property type="entry name" value="LysR_substrate"/>
    <property type="match status" value="1"/>
</dbReference>
<evidence type="ECO:0000256" key="2">
    <source>
        <dbReference type="ARBA" id="ARBA00023015"/>
    </source>
</evidence>
<dbReference type="GO" id="GO:0043565">
    <property type="term" value="F:sequence-specific DNA binding"/>
    <property type="evidence" value="ECO:0007669"/>
    <property type="project" value="TreeGrafter"/>
</dbReference>
<dbReference type="Gene3D" id="3.40.190.10">
    <property type="entry name" value="Periplasmic binding protein-like II"/>
    <property type="match status" value="2"/>
</dbReference>
<dbReference type="InterPro" id="IPR036388">
    <property type="entry name" value="WH-like_DNA-bd_sf"/>
</dbReference>
<name>A0A239LEH1_9RHOB</name>
<dbReference type="InterPro" id="IPR036390">
    <property type="entry name" value="WH_DNA-bd_sf"/>
</dbReference>
<dbReference type="SUPFAM" id="SSF53850">
    <property type="entry name" value="Periplasmic binding protein-like II"/>
    <property type="match status" value="1"/>
</dbReference>
<evidence type="ECO:0000256" key="1">
    <source>
        <dbReference type="ARBA" id="ARBA00009437"/>
    </source>
</evidence>
<feature type="domain" description="HTH lysR-type" evidence="5">
    <location>
        <begin position="9"/>
        <end position="66"/>
    </location>
</feature>
<dbReference type="Gene3D" id="1.10.10.10">
    <property type="entry name" value="Winged helix-like DNA-binding domain superfamily/Winged helix DNA-binding domain"/>
    <property type="match status" value="1"/>
</dbReference>
<dbReference type="AlphaFoldDB" id="A0A239LEH1"/>
<dbReference type="Pfam" id="PF00126">
    <property type="entry name" value="HTH_1"/>
    <property type="match status" value="1"/>
</dbReference>
<evidence type="ECO:0000313" key="6">
    <source>
        <dbReference type="EMBL" id="SNT27934.1"/>
    </source>
</evidence>
<sequence length="298" mass="32439">MEQELGKMPSFKSLTVVSAVARHQSFTAASRELHVTPSAVSKQIAQIESWLGLTLFDRHGGAALPRPEARQLAEAMDKANVLLSDAVAAIRPTPAQGVLRVAAPATFAMRWLIPRLWTFSSRYPAVSVDVIQTHARDDLTAINYDVAIRQQPPIPPETRSRLILSDALGLVMSPALVRSRRPGSADLSRVMFLESESRPGELDRWLHLSGKANKSGARRRRFPHFYIALEAAMSGEGALVAPVITVGDLITRGLLCEPFQNRRIDACQIVAFAAPGRSTGNATTAFLDWLEGSASQTP</sequence>
<evidence type="ECO:0000259" key="5">
    <source>
        <dbReference type="PROSITE" id="PS50931"/>
    </source>
</evidence>
<dbReference type="GO" id="GO:0006351">
    <property type="term" value="P:DNA-templated transcription"/>
    <property type="evidence" value="ECO:0007669"/>
    <property type="project" value="TreeGrafter"/>
</dbReference>
<dbReference type="OrthoDB" id="5526340at2"/>
<dbReference type="SUPFAM" id="SSF46785">
    <property type="entry name" value="Winged helix' DNA-binding domain"/>
    <property type="match status" value="1"/>
</dbReference>
<protein>
    <submittedName>
        <fullName evidence="6">Regulatory helix-turn-helix protein, lysR family</fullName>
    </submittedName>
</protein>
<dbReference type="InterPro" id="IPR000847">
    <property type="entry name" value="LysR_HTH_N"/>
</dbReference>
<gene>
    <name evidence="6" type="ORF">SAMN04488078_108510</name>
</gene>
<accession>A0A239LEH1</accession>
<dbReference type="Proteomes" id="UP000198440">
    <property type="component" value="Unassembled WGS sequence"/>
</dbReference>
<dbReference type="InterPro" id="IPR005119">
    <property type="entry name" value="LysR_subst-bd"/>
</dbReference>
<evidence type="ECO:0000256" key="3">
    <source>
        <dbReference type="ARBA" id="ARBA00023125"/>
    </source>
</evidence>
<organism evidence="6 7">
    <name type="scientific">Antarctobacter heliothermus</name>
    <dbReference type="NCBI Taxonomy" id="74033"/>
    <lineage>
        <taxon>Bacteria</taxon>
        <taxon>Pseudomonadati</taxon>
        <taxon>Pseudomonadota</taxon>
        <taxon>Alphaproteobacteria</taxon>
        <taxon>Rhodobacterales</taxon>
        <taxon>Roseobacteraceae</taxon>
        <taxon>Antarctobacter</taxon>
    </lineage>
</organism>
<keyword evidence="3" id="KW-0238">DNA-binding</keyword>
<comment type="similarity">
    <text evidence="1">Belongs to the LysR transcriptional regulatory family.</text>
</comment>
<dbReference type="EMBL" id="FZON01000085">
    <property type="protein sequence ID" value="SNT27934.1"/>
    <property type="molecule type" value="Genomic_DNA"/>
</dbReference>
<evidence type="ECO:0000313" key="7">
    <source>
        <dbReference type="Proteomes" id="UP000198440"/>
    </source>
</evidence>
<dbReference type="PROSITE" id="PS50931">
    <property type="entry name" value="HTH_LYSR"/>
    <property type="match status" value="1"/>
</dbReference>
<dbReference type="PRINTS" id="PR00039">
    <property type="entry name" value="HTHLYSR"/>
</dbReference>
<dbReference type="GO" id="GO:0003700">
    <property type="term" value="F:DNA-binding transcription factor activity"/>
    <property type="evidence" value="ECO:0007669"/>
    <property type="project" value="InterPro"/>
</dbReference>